<dbReference type="PROSITE" id="PS50240">
    <property type="entry name" value="TRYPSIN_DOM"/>
    <property type="match status" value="1"/>
</dbReference>
<dbReference type="EMBL" id="CAXKWB010010637">
    <property type="protein sequence ID" value="CAL4098758.1"/>
    <property type="molecule type" value="Genomic_DNA"/>
</dbReference>
<dbReference type="InterPro" id="IPR018114">
    <property type="entry name" value="TRYPSIN_HIS"/>
</dbReference>
<dbReference type="InterPro" id="IPR001314">
    <property type="entry name" value="Peptidase_S1A"/>
</dbReference>
<dbReference type="PANTHER" id="PTHR24253">
    <property type="entry name" value="TRANSMEMBRANE PROTEASE SERINE"/>
    <property type="match status" value="1"/>
</dbReference>
<keyword evidence="3" id="KW-0325">Glycoprotein</keyword>
<evidence type="ECO:0000256" key="6">
    <source>
        <dbReference type="SAM" id="MobiDB-lite"/>
    </source>
</evidence>
<dbReference type="PROSITE" id="PS00134">
    <property type="entry name" value="TRYPSIN_HIS"/>
    <property type="match status" value="1"/>
</dbReference>
<keyword evidence="5" id="KW-0378">Hydrolase</keyword>
<dbReference type="PANTHER" id="PTHR24253:SF103">
    <property type="entry name" value="TRANSMEMBRANE PROTEASE SERINE 7"/>
    <property type="match status" value="1"/>
</dbReference>
<dbReference type="InterPro" id="IPR043504">
    <property type="entry name" value="Peptidase_S1_PA_chymotrypsin"/>
</dbReference>
<dbReference type="InterPro" id="IPR009003">
    <property type="entry name" value="Peptidase_S1_PA"/>
</dbReference>
<dbReference type="GO" id="GO:0004252">
    <property type="term" value="F:serine-type endopeptidase activity"/>
    <property type="evidence" value="ECO:0007669"/>
    <property type="project" value="InterPro"/>
</dbReference>
<dbReference type="PRINTS" id="PR00722">
    <property type="entry name" value="CHYMOTRYPSIN"/>
</dbReference>
<feature type="compositionally biased region" description="Acidic residues" evidence="6">
    <location>
        <begin position="308"/>
        <end position="322"/>
    </location>
</feature>
<organism evidence="8 9">
    <name type="scientific">Meganyctiphanes norvegica</name>
    <name type="common">Northern krill</name>
    <name type="synonym">Thysanopoda norvegica</name>
    <dbReference type="NCBI Taxonomy" id="48144"/>
    <lineage>
        <taxon>Eukaryota</taxon>
        <taxon>Metazoa</taxon>
        <taxon>Ecdysozoa</taxon>
        <taxon>Arthropoda</taxon>
        <taxon>Crustacea</taxon>
        <taxon>Multicrustacea</taxon>
        <taxon>Malacostraca</taxon>
        <taxon>Eumalacostraca</taxon>
        <taxon>Eucarida</taxon>
        <taxon>Euphausiacea</taxon>
        <taxon>Euphausiidae</taxon>
        <taxon>Meganyctiphanes</taxon>
    </lineage>
</organism>
<feature type="region of interest" description="Disordered" evidence="6">
    <location>
        <begin position="268"/>
        <end position="335"/>
    </location>
</feature>
<dbReference type="PROSITE" id="PS00135">
    <property type="entry name" value="TRYPSIN_SER"/>
    <property type="match status" value="1"/>
</dbReference>
<evidence type="ECO:0000256" key="2">
    <source>
        <dbReference type="ARBA" id="ARBA00023157"/>
    </source>
</evidence>
<evidence type="ECO:0000256" key="3">
    <source>
        <dbReference type="ARBA" id="ARBA00023180"/>
    </source>
</evidence>
<keyword evidence="1" id="KW-0732">Signal</keyword>
<dbReference type="SMART" id="SM00020">
    <property type="entry name" value="Tryp_SPc"/>
    <property type="match status" value="1"/>
</dbReference>
<dbReference type="GO" id="GO:0006508">
    <property type="term" value="P:proteolysis"/>
    <property type="evidence" value="ECO:0007669"/>
    <property type="project" value="UniProtKB-KW"/>
</dbReference>
<name>A0AAV2QU62_MEGNR</name>
<reference evidence="8 9" key="1">
    <citation type="submission" date="2024-05" db="EMBL/GenBank/DDBJ databases">
        <authorList>
            <person name="Wallberg A."/>
        </authorList>
    </citation>
    <scope>NUCLEOTIDE SEQUENCE [LARGE SCALE GENOMIC DNA]</scope>
</reference>
<dbReference type="Proteomes" id="UP001497623">
    <property type="component" value="Unassembled WGS sequence"/>
</dbReference>
<evidence type="ECO:0000259" key="7">
    <source>
        <dbReference type="PROSITE" id="PS50240"/>
    </source>
</evidence>
<dbReference type="Gene3D" id="2.40.10.10">
    <property type="entry name" value="Trypsin-like serine proteases"/>
    <property type="match status" value="1"/>
</dbReference>
<keyword evidence="5" id="KW-0720">Serine protease</keyword>
<evidence type="ECO:0000256" key="5">
    <source>
        <dbReference type="RuleBase" id="RU363034"/>
    </source>
</evidence>
<protein>
    <recommendedName>
        <fullName evidence="7">Peptidase S1 domain-containing protein</fullName>
    </recommendedName>
</protein>
<evidence type="ECO:0000313" key="9">
    <source>
        <dbReference type="Proteomes" id="UP001497623"/>
    </source>
</evidence>
<proteinExistence type="inferred from homology"/>
<feature type="compositionally biased region" description="Polar residues" evidence="6">
    <location>
        <begin position="268"/>
        <end position="288"/>
    </location>
</feature>
<gene>
    <name evidence="8" type="ORF">MNOR_LOCUS16321</name>
</gene>
<keyword evidence="2" id="KW-1015">Disulfide bond</keyword>
<keyword evidence="5" id="KW-0645">Protease</keyword>
<dbReference type="InterPro" id="IPR001254">
    <property type="entry name" value="Trypsin_dom"/>
</dbReference>
<evidence type="ECO:0000256" key="4">
    <source>
        <dbReference type="ARBA" id="ARBA00024195"/>
    </source>
</evidence>
<feature type="non-terminal residue" evidence="8">
    <location>
        <position position="1"/>
    </location>
</feature>
<keyword evidence="9" id="KW-1185">Reference proteome</keyword>
<evidence type="ECO:0000256" key="1">
    <source>
        <dbReference type="ARBA" id="ARBA00022729"/>
    </source>
</evidence>
<evidence type="ECO:0000313" key="8">
    <source>
        <dbReference type="EMBL" id="CAL4098758.1"/>
    </source>
</evidence>
<feature type="domain" description="Peptidase S1" evidence="7">
    <location>
        <begin position="15"/>
        <end position="265"/>
    </location>
</feature>
<dbReference type="Pfam" id="PF00089">
    <property type="entry name" value="Trypsin"/>
    <property type="match status" value="1"/>
</dbReference>
<sequence length="335" mass="36646">CGSFAEATNSASTSHFGGDSSKLISLGGTAALHTSTTDLGSRSQKCGASLISDRYLLTAAHCVIDREKYSVSLGRDDLDDSPTPGQTYEIENVIIHPEYEHGKSDYNDIAILQTDRKVEYNKKVWPFCLPNNGQVFRNYMAVEIAGWGNINATYKAPTLHTAYVRILLSADCESKWREHNSVLYDSVIKSSYQQGLTSQVLCAGREGVDACMGDSGGPMTYQNSDGLQNVIGIIGKRVECVETPLHPGFYTNIASYIDWIQDNTGLNRASATSTMPQPSPQHQPTVNAPTRRPVVENNEHPAPAQDVSEGDAADDDGEFSIDADERNYIKNQKRT</sequence>
<dbReference type="SUPFAM" id="SSF50494">
    <property type="entry name" value="Trypsin-like serine proteases"/>
    <property type="match status" value="1"/>
</dbReference>
<accession>A0AAV2QU62</accession>
<comment type="similarity">
    <text evidence="4">Belongs to the peptidase S1 family. CLIP subfamily.</text>
</comment>
<dbReference type="AlphaFoldDB" id="A0AAV2QU62"/>
<dbReference type="CDD" id="cd00190">
    <property type="entry name" value="Tryp_SPc"/>
    <property type="match status" value="1"/>
</dbReference>
<dbReference type="FunFam" id="2.40.10.10:FF:000028">
    <property type="entry name" value="Serine protease easter"/>
    <property type="match status" value="1"/>
</dbReference>
<comment type="caution">
    <text evidence="8">The sequence shown here is derived from an EMBL/GenBank/DDBJ whole genome shotgun (WGS) entry which is preliminary data.</text>
</comment>
<dbReference type="InterPro" id="IPR033116">
    <property type="entry name" value="TRYPSIN_SER"/>
</dbReference>